<gene>
    <name evidence="1" type="ORF">PECUL_23A000005</name>
</gene>
<dbReference type="EMBL" id="OW240913">
    <property type="protein sequence ID" value="CAH2252889.1"/>
    <property type="molecule type" value="Genomic_DNA"/>
</dbReference>
<organism evidence="1 2">
    <name type="scientific">Pelobates cultripes</name>
    <name type="common">Western spadefoot toad</name>
    <dbReference type="NCBI Taxonomy" id="61616"/>
    <lineage>
        <taxon>Eukaryota</taxon>
        <taxon>Metazoa</taxon>
        <taxon>Chordata</taxon>
        <taxon>Craniata</taxon>
        <taxon>Vertebrata</taxon>
        <taxon>Euteleostomi</taxon>
        <taxon>Amphibia</taxon>
        <taxon>Batrachia</taxon>
        <taxon>Anura</taxon>
        <taxon>Pelobatoidea</taxon>
        <taxon>Pelobatidae</taxon>
        <taxon>Pelobates</taxon>
    </lineage>
</organism>
<evidence type="ECO:0000313" key="1">
    <source>
        <dbReference type="EMBL" id="CAH2252889.1"/>
    </source>
</evidence>
<evidence type="ECO:0000313" key="2">
    <source>
        <dbReference type="Proteomes" id="UP001295444"/>
    </source>
</evidence>
<proteinExistence type="predicted"/>
<keyword evidence="2" id="KW-1185">Reference proteome</keyword>
<protein>
    <recommendedName>
        <fullName evidence="3">Reverse transcriptase domain-containing protein</fullName>
    </recommendedName>
</protein>
<accession>A0AAD1RFX7</accession>
<dbReference type="AlphaFoldDB" id="A0AAD1RFX7"/>
<evidence type="ECO:0008006" key="3">
    <source>
        <dbReference type="Google" id="ProtNLM"/>
    </source>
</evidence>
<sequence>MGQVEHQVAAYADDILFFLEQPRTSIPNLLEAFRKYNLVSNLKLNLSKSEAMPVTRAPKHLHKLLSQFPFKLREDKL</sequence>
<reference evidence="1" key="1">
    <citation type="submission" date="2022-03" db="EMBL/GenBank/DDBJ databases">
        <authorList>
            <person name="Alioto T."/>
            <person name="Alioto T."/>
            <person name="Gomez Garrido J."/>
        </authorList>
    </citation>
    <scope>NUCLEOTIDE SEQUENCE</scope>
</reference>
<dbReference type="Proteomes" id="UP001295444">
    <property type="component" value="Chromosome 02"/>
</dbReference>
<name>A0AAD1RFX7_PELCU</name>